<dbReference type="CDD" id="cd03344">
    <property type="entry name" value="GroEL"/>
    <property type="match status" value="1"/>
</dbReference>
<dbReference type="PRINTS" id="PR00298">
    <property type="entry name" value="CHAPERONIN60"/>
</dbReference>
<dbReference type="Gene3D" id="1.10.560.10">
    <property type="entry name" value="GroEL-like equatorial domain"/>
    <property type="match status" value="1"/>
</dbReference>
<evidence type="ECO:0000256" key="4">
    <source>
        <dbReference type="ARBA" id="ARBA00023186"/>
    </source>
</evidence>
<dbReference type="PROSITE" id="PS00296">
    <property type="entry name" value="CHAPERONINS_CPN60"/>
    <property type="match status" value="1"/>
</dbReference>
<accession>S3XCN3</accession>
<proteinExistence type="inferred from homology"/>
<feature type="binding site" evidence="6">
    <location>
        <position position="493"/>
    </location>
    <ligand>
        <name>ATP</name>
        <dbReference type="ChEBI" id="CHEBI:30616"/>
    </ligand>
</feature>
<dbReference type="PATRIC" id="fig|883165.3.peg.1146"/>
<dbReference type="GO" id="GO:0005737">
    <property type="term" value="C:cytoplasm"/>
    <property type="evidence" value="ECO:0007669"/>
    <property type="project" value="UniProtKB-SubCell"/>
</dbReference>
<dbReference type="NCBIfam" id="TIGR02348">
    <property type="entry name" value="GroEL"/>
    <property type="match status" value="1"/>
</dbReference>
<evidence type="ECO:0000256" key="5">
    <source>
        <dbReference type="ARBA" id="ARBA00023235"/>
    </source>
</evidence>
<dbReference type="InterPro" id="IPR027409">
    <property type="entry name" value="GroEL-like_apical_dom_sf"/>
</dbReference>
<sequence length="546" mass="58025">MAKDIIYSDDARNRLYEGVKKLNDAVKVTMGPRGRNVLIQKSFGAPAITKDGVSVAKEVELSDTLENMGASLVKEVANKTNDEAGDGTTTATVLAHAIFKEGLRNITAGANPIEVKRGMDKEAAAIIEELKKISKPVKGKKEITQVATISANSDEKIGNLIADAMEKVGKDGVITVEEAKSIDDELNVVEGMQFDRGYLSPYFVTNAEKMTVELSSPYILLFDKKITNLKDLLPVLEKVQQSGKPLLIIAEDIEGEALATLVVNKLRGVLNISAVKAPGFGDRRKAMLEDIAILTGGNVVSEELGRTLDSVTLEDLGEAESINIDKDNTTIVNGKGDKAAINARIAQIKAQIIETTSDYDKEKLEERLAKLSGGVAVIKVGAATETEMKEKKDRVDDALNATKAAAEEGIVIGGGAALVCASKKVNLNLCGDEKIGADIVKRALVSPLRQIASNAGFDAGVVSHEIMNSKDNELGFDAVSGKYVNMFEEGIIDPVKVSRIALQNAVSVASMLLTTEATISDIKEDKPAMPDMSGMGGGMGGMGGMM</sequence>
<dbReference type="GO" id="GO:0042026">
    <property type="term" value="P:protein refolding"/>
    <property type="evidence" value="ECO:0007669"/>
    <property type="project" value="UniProtKB-UniRule"/>
</dbReference>
<dbReference type="GO" id="GO:0005524">
    <property type="term" value="F:ATP binding"/>
    <property type="evidence" value="ECO:0007669"/>
    <property type="project" value="UniProtKB-UniRule"/>
</dbReference>
<protein>
    <recommendedName>
        <fullName evidence="6">Chaperonin GroEL</fullName>
        <ecNumber evidence="6">5.6.1.7</ecNumber>
    </recommendedName>
    <alternativeName>
        <fullName evidence="6">60 kDa chaperonin</fullName>
    </alternativeName>
    <alternativeName>
        <fullName evidence="6">Chaperonin-60</fullName>
        <shortName evidence="6">Cpn60</shortName>
    </alternativeName>
</protein>
<dbReference type="SUPFAM" id="SSF52029">
    <property type="entry name" value="GroEL apical domain-like"/>
    <property type="match status" value="1"/>
</dbReference>
<keyword evidence="10" id="KW-1185">Reference proteome</keyword>
<dbReference type="Gene3D" id="3.50.7.10">
    <property type="entry name" value="GroEL"/>
    <property type="match status" value="1"/>
</dbReference>
<dbReference type="HOGENOM" id="CLU_016503_3_0_7"/>
<dbReference type="RefSeq" id="WP_016646986.1">
    <property type="nucleotide sequence ID" value="NZ_KE340327.1"/>
</dbReference>
<dbReference type="EMBL" id="AGYD01000011">
    <property type="protein sequence ID" value="EPH07876.1"/>
    <property type="molecule type" value="Genomic_DNA"/>
</dbReference>
<feature type="binding site" evidence="6">
    <location>
        <begin position="477"/>
        <end position="479"/>
    </location>
    <ligand>
        <name>ATP</name>
        <dbReference type="ChEBI" id="CHEBI:30616"/>
    </ligand>
</feature>
<dbReference type="InterPro" id="IPR018370">
    <property type="entry name" value="Chaperonin_Cpn60_CS"/>
</dbReference>
<evidence type="ECO:0000256" key="1">
    <source>
        <dbReference type="ARBA" id="ARBA00006607"/>
    </source>
</evidence>
<evidence type="ECO:0000313" key="9">
    <source>
        <dbReference type="EMBL" id="EPH07876.1"/>
    </source>
</evidence>
<dbReference type="NCBIfam" id="NF000592">
    <property type="entry name" value="PRK00013.1"/>
    <property type="match status" value="1"/>
</dbReference>
<dbReference type="NCBIfam" id="NF009489">
    <property type="entry name" value="PRK12851.1"/>
    <property type="match status" value="1"/>
</dbReference>
<evidence type="ECO:0000313" key="10">
    <source>
        <dbReference type="Proteomes" id="UP000014539"/>
    </source>
</evidence>
<dbReference type="AlphaFoldDB" id="S3XCN3"/>
<evidence type="ECO:0000256" key="6">
    <source>
        <dbReference type="HAMAP-Rule" id="MF_00600"/>
    </source>
</evidence>
<dbReference type="PANTHER" id="PTHR45633">
    <property type="entry name" value="60 KDA HEAT SHOCK PROTEIN, MITOCHONDRIAL"/>
    <property type="match status" value="1"/>
</dbReference>
<gene>
    <name evidence="6" type="primary">groEL</name>
    <name evidence="6" type="synonym">groL</name>
    <name evidence="9" type="ORF">HMPREF9309_01131</name>
</gene>
<dbReference type="Proteomes" id="UP000014539">
    <property type="component" value="Unassembled WGS sequence"/>
</dbReference>
<comment type="subcellular location">
    <subcellularLocation>
        <location evidence="6">Cytoplasm</location>
    </subcellularLocation>
</comment>
<dbReference type="GO" id="GO:0051082">
    <property type="term" value="F:unfolded protein binding"/>
    <property type="evidence" value="ECO:0007669"/>
    <property type="project" value="UniProtKB-UniRule"/>
</dbReference>
<feature type="binding site" evidence="6">
    <location>
        <position position="414"/>
    </location>
    <ligand>
        <name>ATP</name>
        <dbReference type="ChEBI" id="CHEBI:30616"/>
    </ligand>
</feature>
<dbReference type="InterPro" id="IPR001844">
    <property type="entry name" value="Cpn60/GroEL"/>
</dbReference>
<dbReference type="HAMAP" id="MF_00600">
    <property type="entry name" value="CH60"/>
    <property type="match status" value="1"/>
</dbReference>
<dbReference type="eggNOG" id="COG0459">
    <property type="taxonomic scope" value="Bacteria"/>
</dbReference>
<feature type="binding site" evidence="6">
    <location>
        <position position="50"/>
    </location>
    <ligand>
        <name>ATP</name>
        <dbReference type="ChEBI" id="CHEBI:30616"/>
    </ligand>
</feature>
<comment type="caution">
    <text evidence="9">The sequence shown here is derived from an EMBL/GenBank/DDBJ whole genome shotgun (WGS) entry which is preliminary data.</text>
</comment>
<dbReference type="Pfam" id="PF00118">
    <property type="entry name" value="Cpn60_TCP1"/>
    <property type="match status" value="1"/>
</dbReference>
<evidence type="ECO:0000256" key="2">
    <source>
        <dbReference type="ARBA" id="ARBA00022741"/>
    </source>
</evidence>
<dbReference type="FunFam" id="3.50.7.10:FF:000001">
    <property type="entry name" value="60 kDa chaperonin"/>
    <property type="match status" value="1"/>
</dbReference>
<comment type="similarity">
    <text evidence="1 6 7">Belongs to the chaperonin (HSP60) family.</text>
</comment>
<keyword evidence="6" id="KW-0963">Cytoplasm</keyword>
<dbReference type="GO" id="GO:0016853">
    <property type="term" value="F:isomerase activity"/>
    <property type="evidence" value="ECO:0007669"/>
    <property type="project" value="UniProtKB-KW"/>
</dbReference>
<comment type="subunit">
    <text evidence="6 8">Forms a cylinder of 14 subunits composed of two heptameric rings stacked back-to-back. Interacts with the co-chaperonin GroES.</text>
</comment>
<feature type="binding site" evidence="6">
    <location>
        <begin position="29"/>
        <end position="32"/>
    </location>
    <ligand>
        <name>ATP</name>
        <dbReference type="ChEBI" id="CHEBI:30616"/>
    </ligand>
</feature>
<keyword evidence="5 6" id="KW-0413">Isomerase</keyword>
<dbReference type="SUPFAM" id="SSF48592">
    <property type="entry name" value="GroEL equatorial domain-like"/>
    <property type="match status" value="1"/>
</dbReference>
<dbReference type="Gene3D" id="3.30.260.10">
    <property type="entry name" value="TCP-1-like chaperonin intermediate domain"/>
    <property type="match status" value="1"/>
</dbReference>
<feature type="binding site" evidence="6">
    <location>
        <begin position="86"/>
        <end position="90"/>
    </location>
    <ligand>
        <name>ATP</name>
        <dbReference type="ChEBI" id="CHEBI:30616"/>
    </ligand>
</feature>
<keyword evidence="2 6" id="KW-0547">Nucleotide-binding</keyword>
<dbReference type="NCBIfam" id="NF009488">
    <property type="entry name" value="PRK12850.1"/>
    <property type="match status" value="1"/>
</dbReference>
<dbReference type="NCBIfam" id="NF009487">
    <property type="entry name" value="PRK12849.1"/>
    <property type="match status" value="1"/>
</dbReference>
<comment type="function">
    <text evidence="6 8">Together with its co-chaperonin GroES, plays an essential role in assisting protein folding. The GroEL-GroES system forms a nano-cage that allows encapsulation of the non-native substrate proteins and provides a physical environment optimized to promote and accelerate protein folding.</text>
</comment>
<name>S3XCN3_9BACT</name>
<reference evidence="9 10" key="1">
    <citation type="submission" date="2013-06" db="EMBL/GenBank/DDBJ databases">
        <title>The Genome Sequence of Campylobacter ureolyticus ACS-301-V-SCH3B.</title>
        <authorList>
            <consortium name="The Broad Institute Genomics Platform"/>
            <person name="Earl A."/>
            <person name="Ward D."/>
            <person name="Feldgarden M."/>
            <person name="Gevers D."/>
            <person name="Saerens B."/>
            <person name="Vaneechoutte M."/>
            <person name="Walker B."/>
            <person name="Young S."/>
            <person name="Zeng Q."/>
            <person name="Gargeya S."/>
            <person name="Fitzgerald M."/>
            <person name="Haas B."/>
            <person name="Abouelleil A."/>
            <person name="Allen A.W."/>
            <person name="Alvarado L."/>
            <person name="Arachchi H.M."/>
            <person name="Berlin A.M."/>
            <person name="Chapman S.B."/>
            <person name="Gainer-Dewar J."/>
            <person name="Goldberg J."/>
            <person name="Griggs A."/>
            <person name="Gujja S."/>
            <person name="Hansen M."/>
            <person name="Howarth C."/>
            <person name="Imamovic A."/>
            <person name="Ireland A."/>
            <person name="Larimer J."/>
            <person name="McCowan C."/>
            <person name="Murphy C."/>
            <person name="Pearson M."/>
            <person name="Poon T.W."/>
            <person name="Priest M."/>
            <person name="Roberts A."/>
            <person name="Saif S."/>
            <person name="Shea T."/>
            <person name="Sisk P."/>
            <person name="Sykes S."/>
            <person name="Wortman J."/>
            <person name="Nusbaum C."/>
            <person name="Birren B."/>
        </authorList>
    </citation>
    <scope>NUCLEOTIDE SEQUENCE [LARGE SCALE GENOMIC DNA]</scope>
    <source>
        <strain evidence="9 10">ACS-301-V-Sch3b</strain>
    </source>
</reference>
<organism evidence="9 10">
    <name type="scientific">Campylobacter ureolyticus ACS-301-V-Sch3b</name>
    <dbReference type="NCBI Taxonomy" id="883165"/>
    <lineage>
        <taxon>Bacteria</taxon>
        <taxon>Pseudomonadati</taxon>
        <taxon>Campylobacterota</taxon>
        <taxon>Epsilonproteobacteria</taxon>
        <taxon>Campylobacterales</taxon>
        <taxon>Campylobacteraceae</taxon>
        <taxon>Campylobacter</taxon>
    </lineage>
</organism>
<keyword evidence="4 6" id="KW-0143">Chaperone</keyword>
<evidence type="ECO:0000256" key="8">
    <source>
        <dbReference type="RuleBase" id="RU000419"/>
    </source>
</evidence>
<dbReference type="EC" id="5.6.1.7" evidence="6"/>
<keyword evidence="3 6" id="KW-0067">ATP-binding</keyword>
<dbReference type="SUPFAM" id="SSF54849">
    <property type="entry name" value="GroEL-intermediate domain like"/>
    <property type="match status" value="1"/>
</dbReference>
<dbReference type="InterPro" id="IPR027413">
    <property type="entry name" value="GROEL-like_equatorial_sf"/>
</dbReference>
<dbReference type="InterPro" id="IPR027410">
    <property type="entry name" value="TCP-1-like_intermed_sf"/>
</dbReference>
<dbReference type="GO" id="GO:0140662">
    <property type="term" value="F:ATP-dependent protein folding chaperone"/>
    <property type="evidence" value="ECO:0007669"/>
    <property type="project" value="InterPro"/>
</dbReference>
<evidence type="ECO:0000256" key="3">
    <source>
        <dbReference type="ARBA" id="ARBA00022840"/>
    </source>
</evidence>
<evidence type="ECO:0000256" key="7">
    <source>
        <dbReference type="RuleBase" id="RU000418"/>
    </source>
</evidence>
<dbReference type="InterPro" id="IPR002423">
    <property type="entry name" value="Cpn60/GroEL/TCP-1"/>
</dbReference>